<dbReference type="CDD" id="cd22157">
    <property type="entry name" value="F-box_AtFBW1-like"/>
    <property type="match status" value="1"/>
</dbReference>
<dbReference type="SUPFAM" id="SSF81383">
    <property type="entry name" value="F-box domain"/>
    <property type="match status" value="1"/>
</dbReference>
<dbReference type="Gene3D" id="1.20.1280.50">
    <property type="match status" value="1"/>
</dbReference>
<dbReference type="PANTHER" id="PTHR31672">
    <property type="entry name" value="BNACNNG10540D PROTEIN"/>
    <property type="match status" value="1"/>
</dbReference>
<feature type="domain" description="F-box" evidence="1">
    <location>
        <begin position="20"/>
        <end position="60"/>
    </location>
</feature>
<gene>
    <name evidence="2" type="ORF">A4A49_29152</name>
</gene>
<dbReference type="AlphaFoldDB" id="A0A1J6KJQ6"/>
<dbReference type="NCBIfam" id="TIGR01640">
    <property type="entry name" value="F_box_assoc_1"/>
    <property type="match status" value="1"/>
</dbReference>
<sequence length="213" mass="24811">MEQHPKQSKPIKHSSFKIPIQTELITEILLRLPVESLLRFRCVSKSWLALISSPEFVKAHLNISANNKDYTHHRLMMNFESKYNIKDCSLSSLFNESVIEAFDLDYPTKSNGSYKRFPNSDRIVGSVNGLICLAMEDYDLVVWNPSIRKYKKLPDSRPRLERMTYDFHRYGFGYDEFHDDYKVVGIFTCGSLDQVEFKIYSLKVILGQVLLIV</sequence>
<organism evidence="2 3">
    <name type="scientific">Nicotiana attenuata</name>
    <name type="common">Coyote tobacco</name>
    <dbReference type="NCBI Taxonomy" id="49451"/>
    <lineage>
        <taxon>Eukaryota</taxon>
        <taxon>Viridiplantae</taxon>
        <taxon>Streptophyta</taxon>
        <taxon>Embryophyta</taxon>
        <taxon>Tracheophyta</taxon>
        <taxon>Spermatophyta</taxon>
        <taxon>Magnoliopsida</taxon>
        <taxon>eudicotyledons</taxon>
        <taxon>Gunneridae</taxon>
        <taxon>Pentapetalae</taxon>
        <taxon>asterids</taxon>
        <taxon>lamiids</taxon>
        <taxon>Solanales</taxon>
        <taxon>Solanaceae</taxon>
        <taxon>Nicotianoideae</taxon>
        <taxon>Nicotianeae</taxon>
        <taxon>Nicotiana</taxon>
    </lineage>
</organism>
<dbReference type="InterPro" id="IPR001810">
    <property type="entry name" value="F-box_dom"/>
</dbReference>
<dbReference type="InterPro" id="IPR013187">
    <property type="entry name" value="F-box-assoc_dom_typ3"/>
</dbReference>
<dbReference type="EMBL" id="MJEQ01003369">
    <property type="protein sequence ID" value="OIT23019.1"/>
    <property type="molecule type" value="Genomic_DNA"/>
</dbReference>
<protein>
    <submittedName>
        <fullName evidence="2">F-boxkelch-repeat protein</fullName>
    </submittedName>
</protein>
<dbReference type="Pfam" id="PF00646">
    <property type="entry name" value="F-box"/>
    <property type="match status" value="1"/>
</dbReference>
<accession>A0A1J6KJQ6</accession>
<keyword evidence="3" id="KW-1185">Reference proteome</keyword>
<comment type="caution">
    <text evidence="2">The sequence shown here is derived from an EMBL/GenBank/DDBJ whole genome shotgun (WGS) entry which is preliminary data.</text>
</comment>
<evidence type="ECO:0000313" key="2">
    <source>
        <dbReference type="EMBL" id="OIT23019.1"/>
    </source>
</evidence>
<dbReference type="STRING" id="49451.A0A1J6KJQ6"/>
<proteinExistence type="predicted"/>
<name>A0A1J6KJQ6_NICAT</name>
<evidence type="ECO:0000313" key="3">
    <source>
        <dbReference type="Proteomes" id="UP000187609"/>
    </source>
</evidence>
<dbReference type="InterPro" id="IPR036047">
    <property type="entry name" value="F-box-like_dom_sf"/>
</dbReference>
<dbReference type="Proteomes" id="UP000187609">
    <property type="component" value="Unassembled WGS sequence"/>
</dbReference>
<dbReference type="InterPro" id="IPR017451">
    <property type="entry name" value="F-box-assoc_interact_dom"/>
</dbReference>
<dbReference type="OMA" id="NCEDIVI"/>
<dbReference type="PANTHER" id="PTHR31672:SF13">
    <property type="entry name" value="F-BOX PROTEIN CPR30-LIKE"/>
    <property type="match status" value="1"/>
</dbReference>
<dbReference type="SMART" id="SM00256">
    <property type="entry name" value="FBOX"/>
    <property type="match status" value="1"/>
</dbReference>
<reference evidence="2" key="1">
    <citation type="submission" date="2016-11" db="EMBL/GenBank/DDBJ databases">
        <title>The genome of Nicotiana attenuata.</title>
        <authorList>
            <person name="Xu S."/>
            <person name="Brockmoeller T."/>
            <person name="Gaquerel E."/>
            <person name="Navarro A."/>
            <person name="Kuhl H."/>
            <person name="Gase K."/>
            <person name="Ling Z."/>
            <person name="Zhou W."/>
            <person name="Kreitzer C."/>
            <person name="Stanke M."/>
            <person name="Tang H."/>
            <person name="Lyons E."/>
            <person name="Pandey P."/>
            <person name="Pandey S.P."/>
            <person name="Timmermann B."/>
            <person name="Baldwin I.T."/>
        </authorList>
    </citation>
    <scope>NUCLEOTIDE SEQUENCE [LARGE SCALE GENOMIC DNA]</scope>
    <source>
        <strain evidence="2">UT</strain>
    </source>
</reference>
<dbReference type="Pfam" id="PF08268">
    <property type="entry name" value="FBA_3"/>
    <property type="match status" value="1"/>
</dbReference>
<dbReference type="InterPro" id="IPR050796">
    <property type="entry name" value="SCF_F-box_component"/>
</dbReference>
<dbReference type="Gramene" id="OIT23019">
    <property type="protein sequence ID" value="OIT23019"/>
    <property type="gene ID" value="A4A49_29152"/>
</dbReference>
<evidence type="ECO:0000259" key="1">
    <source>
        <dbReference type="SMART" id="SM00256"/>
    </source>
</evidence>